<dbReference type="InterPro" id="IPR043130">
    <property type="entry name" value="CDP-OH_PTrfase_TM_dom"/>
</dbReference>
<dbReference type="PANTHER" id="PTHR14269">
    <property type="entry name" value="CDP-DIACYLGLYCEROL--GLYCEROL-3-PHOSPHATE 3-PHOSPHATIDYLTRANSFERASE-RELATED"/>
    <property type="match status" value="1"/>
</dbReference>
<dbReference type="InterPro" id="IPR000462">
    <property type="entry name" value="CDP-OH_P_trans"/>
</dbReference>
<feature type="transmembrane region" description="Helical" evidence="12">
    <location>
        <begin position="88"/>
        <end position="106"/>
    </location>
</feature>
<sequence>MRLIGAGTRDDIDYVITDRFWTVPNVITVARFCLVPFFVWLVFSQQYLAAFIVLAVLSCTDWVDGYIARRFNQISTVGQWLDPMADRVSLMVIVVTMVLAGIAPLWLVVSVLAPDLVLGITALILFRGSPELEVTVLGKIRTALLLVGTPMLLLGQVPGLAEDALTVAATVLLALGCAGHIWAAGDYLAGCVRKHRELRKRGIDPRDRASWSLA</sequence>
<dbReference type="InterPro" id="IPR004570">
    <property type="entry name" value="Phosphatidylglycerol_P_synth"/>
</dbReference>
<dbReference type="GO" id="GO:0046474">
    <property type="term" value="P:glycerophospholipid biosynthetic process"/>
    <property type="evidence" value="ECO:0007669"/>
    <property type="project" value="TreeGrafter"/>
</dbReference>
<keyword evidence="4 11" id="KW-0808">Transferase</keyword>
<keyword evidence="9" id="KW-0594">Phospholipid biosynthesis</keyword>
<comment type="similarity">
    <text evidence="2 11">Belongs to the CDP-alcohol phosphatidyltransferase class-I family.</text>
</comment>
<evidence type="ECO:0000256" key="10">
    <source>
        <dbReference type="ARBA" id="ARBA00023264"/>
    </source>
</evidence>
<gene>
    <name evidence="13" type="ORF">C8E99_0294</name>
</gene>
<dbReference type="GO" id="GO:0008444">
    <property type="term" value="F:CDP-diacylglycerol-glycerol-3-phosphate 3-phosphatidyltransferase activity"/>
    <property type="evidence" value="ECO:0007669"/>
    <property type="project" value="InterPro"/>
</dbReference>
<dbReference type="UniPathway" id="UPA00085"/>
<keyword evidence="7" id="KW-0443">Lipid metabolism</keyword>
<dbReference type="Gene3D" id="1.20.120.1760">
    <property type="match status" value="1"/>
</dbReference>
<dbReference type="AlphaFoldDB" id="A0A3D9LBE5"/>
<dbReference type="PROSITE" id="PS00379">
    <property type="entry name" value="CDP_ALCOHOL_P_TRANSF"/>
    <property type="match status" value="1"/>
</dbReference>
<evidence type="ECO:0000313" key="14">
    <source>
        <dbReference type="Proteomes" id="UP000256727"/>
    </source>
</evidence>
<dbReference type="PIRSF" id="PIRSF000847">
    <property type="entry name" value="Phos_ph_gly_syn"/>
    <property type="match status" value="1"/>
</dbReference>
<evidence type="ECO:0000256" key="6">
    <source>
        <dbReference type="ARBA" id="ARBA00022989"/>
    </source>
</evidence>
<evidence type="ECO:0000256" key="11">
    <source>
        <dbReference type="RuleBase" id="RU003750"/>
    </source>
</evidence>
<dbReference type="InterPro" id="IPR048254">
    <property type="entry name" value="CDP_ALCOHOL_P_TRANSF_CS"/>
</dbReference>
<evidence type="ECO:0000256" key="8">
    <source>
        <dbReference type="ARBA" id="ARBA00023136"/>
    </source>
</evidence>
<evidence type="ECO:0000256" key="9">
    <source>
        <dbReference type="ARBA" id="ARBA00023209"/>
    </source>
</evidence>
<feature type="transmembrane region" description="Helical" evidence="12">
    <location>
        <begin position="167"/>
        <end position="189"/>
    </location>
</feature>
<dbReference type="Proteomes" id="UP000256727">
    <property type="component" value="Unassembled WGS sequence"/>
</dbReference>
<evidence type="ECO:0000256" key="12">
    <source>
        <dbReference type="SAM" id="Phobius"/>
    </source>
</evidence>
<dbReference type="PANTHER" id="PTHR14269:SF62">
    <property type="entry name" value="CDP-DIACYLGLYCEROL--GLYCEROL-3-PHOSPHATE 3-PHOSPHATIDYLTRANSFERASE 1, CHLOROPLASTIC"/>
    <property type="match status" value="1"/>
</dbReference>
<organism evidence="13 14">
    <name type="scientific">Citricoccus muralis</name>
    <dbReference type="NCBI Taxonomy" id="169134"/>
    <lineage>
        <taxon>Bacteria</taxon>
        <taxon>Bacillati</taxon>
        <taxon>Actinomycetota</taxon>
        <taxon>Actinomycetes</taxon>
        <taxon>Micrococcales</taxon>
        <taxon>Micrococcaceae</taxon>
        <taxon>Citricoccus</taxon>
    </lineage>
</organism>
<dbReference type="EMBL" id="QREH01000001">
    <property type="protein sequence ID" value="REE02523.1"/>
    <property type="molecule type" value="Genomic_DNA"/>
</dbReference>
<evidence type="ECO:0000256" key="7">
    <source>
        <dbReference type="ARBA" id="ARBA00023098"/>
    </source>
</evidence>
<evidence type="ECO:0000256" key="3">
    <source>
        <dbReference type="ARBA" id="ARBA00022516"/>
    </source>
</evidence>
<evidence type="ECO:0000256" key="1">
    <source>
        <dbReference type="ARBA" id="ARBA00004141"/>
    </source>
</evidence>
<comment type="subcellular location">
    <subcellularLocation>
        <location evidence="1">Membrane</location>
        <topology evidence="1">Multi-pass membrane protein</topology>
    </subcellularLocation>
</comment>
<evidence type="ECO:0000256" key="2">
    <source>
        <dbReference type="ARBA" id="ARBA00010441"/>
    </source>
</evidence>
<dbReference type="RefSeq" id="WP_115930786.1">
    <property type="nucleotide sequence ID" value="NZ_QREH01000001.1"/>
</dbReference>
<keyword evidence="8 12" id="KW-0472">Membrane</keyword>
<feature type="transmembrane region" description="Helical" evidence="12">
    <location>
        <begin position="47"/>
        <end position="67"/>
    </location>
</feature>
<evidence type="ECO:0000256" key="4">
    <source>
        <dbReference type="ARBA" id="ARBA00022679"/>
    </source>
</evidence>
<keyword evidence="14" id="KW-1185">Reference proteome</keyword>
<feature type="transmembrane region" description="Helical" evidence="12">
    <location>
        <begin position="20"/>
        <end position="41"/>
    </location>
</feature>
<proteinExistence type="inferred from homology"/>
<protein>
    <submittedName>
        <fullName evidence="13">Cardiolipin synthase</fullName>
    </submittedName>
</protein>
<dbReference type="Pfam" id="PF01066">
    <property type="entry name" value="CDP-OH_P_transf"/>
    <property type="match status" value="1"/>
</dbReference>
<dbReference type="GO" id="GO:0016020">
    <property type="term" value="C:membrane"/>
    <property type="evidence" value="ECO:0007669"/>
    <property type="project" value="UniProtKB-SubCell"/>
</dbReference>
<keyword evidence="5 12" id="KW-0812">Transmembrane</keyword>
<keyword evidence="3" id="KW-0444">Lipid biosynthesis</keyword>
<keyword evidence="6 12" id="KW-1133">Transmembrane helix</keyword>
<name>A0A3D9LBE5_9MICC</name>
<evidence type="ECO:0000256" key="5">
    <source>
        <dbReference type="ARBA" id="ARBA00022692"/>
    </source>
</evidence>
<dbReference type="OrthoDB" id="9796672at2"/>
<accession>A0A3D9LBE5</accession>
<dbReference type="InterPro" id="IPR050324">
    <property type="entry name" value="CDP-alcohol_PTase-I"/>
</dbReference>
<comment type="caution">
    <text evidence="13">The sequence shown here is derived from an EMBL/GenBank/DDBJ whole genome shotgun (WGS) entry which is preliminary data.</text>
</comment>
<keyword evidence="10" id="KW-1208">Phospholipid metabolism</keyword>
<evidence type="ECO:0000313" key="13">
    <source>
        <dbReference type="EMBL" id="REE02523.1"/>
    </source>
</evidence>
<reference evidence="13 14" key="1">
    <citation type="submission" date="2018-07" db="EMBL/GenBank/DDBJ databases">
        <title>Sequencing the genomes of 1000 actinobacteria strains.</title>
        <authorList>
            <person name="Klenk H.-P."/>
        </authorList>
    </citation>
    <scope>NUCLEOTIDE SEQUENCE [LARGE SCALE GENOMIC DNA]</scope>
    <source>
        <strain evidence="13 14">DSM 14442</strain>
    </source>
</reference>